<dbReference type="EMBL" id="ML996565">
    <property type="protein sequence ID" value="KAF2762653.1"/>
    <property type="molecule type" value="Genomic_DNA"/>
</dbReference>
<feature type="domain" description="Nephrocystin 3-like N-terminal" evidence="2">
    <location>
        <begin position="399"/>
        <end position="573"/>
    </location>
</feature>
<dbReference type="PANTHER" id="PTHR10039">
    <property type="entry name" value="AMELOGENIN"/>
    <property type="match status" value="1"/>
</dbReference>
<dbReference type="Pfam" id="PF24883">
    <property type="entry name" value="NPHP3_N"/>
    <property type="match status" value="1"/>
</dbReference>
<evidence type="ECO:0000256" key="1">
    <source>
        <dbReference type="ARBA" id="ARBA00022737"/>
    </source>
</evidence>
<name>A0A6A6WKH1_9PEZI</name>
<gene>
    <name evidence="3" type="ORF">EJ05DRAFT_447026</name>
</gene>
<dbReference type="GeneID" id="54483313"/>
<dbReference type="OrthoDB" id="427518at2759"/>
<dbReference type="Gene3D" id="3.40.50.1820">
    <property type="entry name" value="alpha/beta hydrolase"/>
    <property type="match status" value="1"/>
</dbReference>
<evidence type="ECO:0000313" key="3">
    <source>
        <dbReference type="EMBL" id="KAF2762653.1"/>
    </source>
</evidence>
<keyword evidence="4" id="KW-1185">Reference proteome</keyword>
<sequence>MSSTTVNDTGFTVLYRPYHTEPQVDIVFVHGLQGHPYKTWAIKVLKPQPESSQKGTKRKWKVWKKTRFRLQEKTREPHGAEYQTMFDETQQSDRLRTGPSDEVYWFRDLLPKVCPEARISTWGYNTTIVARPGTSTNKNHLYSHGKDLVHALSRHRPAKRPLIFVGHSLGGILVKEVPSLHQSADIVDILVSTTAVVFMGTPHRGSPAMAGVGESARKLASVLRLDTSHSVLASLGLSNSDLERCHEIFTSLWTSFSFRVKTFQEGRPLAGINLGTLNELVVPHSSSSFGDPRERAETLDLNHVEMCRFKGEDDPHYMTVSSTLKILYEQACPSNVVSNVPVPVPGLDEGALPSVNRSPVIPRKLSHAKNSRILRSLQFENMSFLPKDTISGTPEFESQWLATHLPFQQWLSRESVNQHRGLLWIKGKPGAGKSTLMEEILWIAARRVPQEKIHLASYFIDGTRSALEHSTLGSLRALIYQLLPIKKALQDPMCQAYVTKSLSGNEITWTFEEMRVLLLQAFTKPQEERTILVIDAIDECGLEEGRALARFYRELTHVAYKAGTLIDVCISSRTALSVSLTAPCQTIEADALNGNDIARYVESSLPHDIESYQLERIKRRICGKASGIFLWVKLVIDHLRQDWDAGDDIWQIIRGLDRVPGDLESLYITLVKSLSHDDQPFAFRLMQWVCYAARPIRVAEAHHILALVSHSKWDALRDWKMSDMTTSNDSQLMKKINRLTRGLLEFRPRQTVPLGLTGTISPVSSMTEGGSLRPRAGSFELSETMQPIHETVRQFFQEGDGFKYFDPDFFGKRDAAAAHVYILETCIRYASLKDVN</sequence>
<dbReference type="InterPro" id="IPR056884">
    <property type="entry name" value="NPHP3-like_N"/>
</dbReference>
<dbReference type="AlphaFoldDB" id="A0A6A6WKH1"/>
<dbReference type="SUPFAM" id="SSF52540">
    <property type="entry name" value="P-loop containing nucleoside triphosphate hydrolases"/>
    <property type="match status" value="1"/>
</dbReference>
<dbReference type="InterPro" id="IPR027417">
    <property type="entry name" value="P-loop_NTPase"/>
</dbReference>
<accession>A0A6A6WKH1</accession>
<keyword evidence="1" id="KW-0677">Repeat</keyword>
<evidence type="ECO:0000259" key="2">
    <source>
        <dbReference type="Pfam" id="PF24883"/>
    </source>
</evidence>
<proteinExistence type="predicted"/>
<organism evidence="3 4">
    <name type="scientific">Pseudovirgaria hyperparasitica</name>
    <dbReference type="NCBI Taxonomy" id="470096"/>
    <lineage>
        <taxon>Eukaryota</taxon>
        <taxon>Fungi</taxon>
        <taxon>Dikarya</taxon>
        <taxon>Ascomycota</taxon>
        <taxon>Pezizomycotina</taxon>
        <taxon>Dothideomycetes</taxon>
        <taxon>Dothideomycetes incertae sedis</taxon>
        <taxon>Acrospermales</taxon>
        <taxon>Acrospermaceae</taxon>
        <taxon>Pseudovirgaria</taxon>
    </lineage>
</organism>
<feature type="non-terminal residue" evidence="3">
    <location>
        <position position="836"/>
    </location>
</feature>
<reference evidence="3" key="1">
    <citation type="journal article" date="2020" name="Stud. Mycol.">
        <title>101 Dothideomycetes genomes: a test case for predicting lifestyles and emergence of pathogens.</title>
        <authorList>
            <person name="Haridas S."/>
            <person name="Albert R."/>
            <person name="Binder M."/>
            <person name="Bloem J."/>
            <person name="Labutti K."/>
            <person name="Salamov A."/>
            <person name="Andreopoulos B."/>
            <person name="Baker S."/>
            <person name="Barry K."/>
            <person name="Bills G."/>
            <person name="Bluhm B."/>
            <person name="Cannon C."/>
            <person name="Castanera R."/>
            <person name="Culley D."/>
            <person name="Daum C."/>
            <person name="Ezra D."/>
            <person name="Gonzalez J."/>
            <person name="Henrissat B."/>
            <person name="Kuo A."/>
            <person name="Liang C."/>
            <person name="Lipzen A."/>
            <person name="Lutzoni F."/>
            <person name="Magnuson J."/>
            <person name="Mondo S."/>
            <person name="Nolan M."/>
            <person name="Ohm R."/>
            <person name="Pangilinan J."/>
            <person name="Park H.-J."/>
            <person name="Ramirez L."/>
            <person name="Alfaro M."/>
            <person name="Sun H."/>
            <person name="Tritt A."/>
            <person name="Yoshinaga Y."/>
            <person name="Zwiers L.-H."/>
            <person name="Turgeon B."/>
            <person name="Goodwin S."/>
            <person name="Spatafora J."/>
            <person name="Crous P."/>
            <person name="Grigoriev I."/>
        </authorList>
    </citation>
    <scope>NUCLEOTIDE SEQUENCE</scope>
    <source>
        <strain evidence="3">CBS 121739</strain>
    </source>
</reference>
<dbReference type="Gene3D" id="3.40.50.300">
    <property type="entry name" value="P-loop containing nucleotide triphosphate hydrolases"/>
    <property type="match status" value="1"/>
</dbReference>
<dbReference type="RefSeq" id="XP_033605104.1">
    <property type="nucleotide sequence ID" value="XM_033742259.1"/>
</dbReference>
<dbReference type="PANTHER" id="PTHR10039:SF5">
    <property type="entry name" value="NACHT DOMAIN-CONTAINING PROTEIN"/>
    <property type="match status" value="1"/>
</dbReference>
<dbReference type="Proteomes" id="UP000799437">
    <property type="component" value="Unassembled WGS sequence"/>
</dbReference>
<dbReference type="InterPro" id="IPR029058">
    <property type="entry name" value="AB_hydrolase_fold"/>
</dbReference>
<evidence type="ECO:0000313" key="4">
    <source>
        <dbReference type="Proteomes" id="UP000799437"/>
    </source>
</evidence>
<protein>
    <recommendedName>
        <fullName evidence="2">Nephrocystin 3-like N-terminal domain-containing protein</fullName>
    </recommendedName>
</protein>
<dbReference type="SUPFAM" id="SSF53474">
    <property type="entry name" value="alpha/beta-Hydrolases"/>
    <property type="match status" value="1"/>
</dbReference>